<feature type="compositionally biased region" description="Basic and acidic residues" evidence="11">
    <location>
        <begin position="544"/>
        <end position="564"/>
    </location>
</feature>
<feature type="region of interest" description="Disordered" evidence="11">
    <location>
        <begin position="749"/>
        <end position="792"/>
    </location>
</feature>
<feature type="compositionally biased region" description="Basic and acidic residues" evidence="11">
    <location>
        <begin position="641"/>
        <end position="664"/>
    </location>
</feature>
<keyword evidence="8 12" id="KW-1133">Transmembrane helix</keyword>
<evidence type="ECO:0000256" key="12">
    <source>
        <dbReference type="SAM" id="Phobius"/>
    </source>
</evidence>
<evidence type="ECO:0000256" key="6">
    <source>
        <dbReference type="ARBA" id="ARBA00022729"/>
    </source>
</evidence>
<evidence type="ECO:0000256" key="5">
    <source>
        <dbReference type="ARBA" id="ARBA00022692"/>
    </source>
</evidence>
<comment type="similarity">
    <text evidence="2">Belongs to the RLP family.</text>
</comment>
<dbReference type="PANTHER" id="PTHR48062">
    <property type="entry name" value="RECEPTOR-LIKE PROTEIN 14"/>
    <property type="match status" value="1"/>
</dbReference>
<feature type="region of interest" description="Disordered" evidence="11">
    <location>
        <begin position="544"/>
        <end position="611"/>
    </location>
</feature>
<evidence type="ECO:0000256" key="2">
    <source>
        <dbReference type="ARBA" id="ARBA00009592"/>
    </source>
</evidence>
<dbReference type="InterPro" id="IPR051502">
    <property type="entry name" value="RLP_Defense_Trigger"/>
</dbReference>
<dbReference type="GO" id="GO:0012505">
    <property type="term" value="C:endomembrane system"/>
    <property type="evidence" value="ECO:0007669"/>
    <property type="project" value="UniProtKB-SubCell"/>
</dbReference>
<dbReference type="EMBL" id="LR877146">
    <property type="protein sequence ID" value="CAD2213670.1"/>
    <property type="molecule type" value="Genomic_DNA"/>
</dbReference>
<evidence type="ECO:0000256" key="9">
    <source>
        <dbReference type="ARBA" id="ARBA00023136"/>
    </source>
</evidence>
<evidence type="ECO:0000256" key="8">
    <source>
        <dbReference type="ARBA" id="ARBA00022989"/>
    </source>
</evidence>
<keyword evidence="9 12" id="KW-0472">Membrane</keyword>
<feature type="region of interest" description="Disordered" evidence="11">
    <location>
        <begin position="631"/>
        <end position="721"/>
    </location>
</feature>
<evidence type="ECO:0000256" key="10">
    <source>
        <dbReference type="ARBA" id="ARBA00037847"/>
    </source>
</evidence>
<evidence type="ECO:0000256" key="11">
    <source>
        <dbReference type="SAM" id="MobiDB-lite"/>
    </source>
</evidence>
<keyword evidence="7" id="KW-0677">Repeat</keyword>
<dbReference type="InterPro" id="IPR001611">
    <property type="entry name" value="Leu-rich_rpt"/>
</dbReference>
<dbReference type="InterPro" id="IPR032675">
    <property type="entry name" value="LRR_dom_sf"/>
</dbReference>
<dbReference type="GO" id="GO:0005886">
    <property type="term" value="C:plasma membrane"/>
    <property type="evidence" value="ECO:0007669"/>
    <property type="project" value="UniProtKB-SubCell"/>
</dbReference>
<gene>
    <name evidence="13" type="ORF">ADEAN_000111300</name>
</gene>
<keyword evidence="3" id="KW-1003">Cell membrane</keyword>
<name>A0A7G2C1R9_9TRYP</name>
<evidence type="ECO:0000256" key="1">
    <source>
        <dbReference type="ARBA" id="ARBA00004236"/>
    </source>
</evidence>
<feature type="compositionally biased region" description="Pro residues" evidence="11">
    <location>
        <begin position="758"/>
        <end position="785"/>
    </location>
</feature>
<dbReference type="VEuPathDB" id="TriTrypDB:ADEAN_000111300"/>
<dbReference type="Gene3D" id="3.80.10.10">
    <property type="entry name" value="Ribonuclease Inhibitor"/>
    <property type="match status" value="2"/>
</dbReference>
<dbReference type="SUPFAM" id="SSF52058">
    <property type="entry name" value="L domain-like"/>
    <property type="match status" value="1"/>
</dbReference>
<sequence>MFDFTKKVISSVLTSTGAVSTVDKDLCTYNGLVSCAMPNYYSVTVDVPDSAPQESKLIGQDMTAPDPPLNTLYIRGLSINDPKGKIVDSVENLLKFEYIGLSNFTVMAKGVSGSLPTSQDGNIFGQLTVLIVHGSLTGSIPVRYQFVKTLDLFGNNIKEFDAAAFAQLDIVNLSNNAVGSLVSFWGASDKPKTYTTVDLSVNTLSSLPSTIYVSKLRTLNISHNIISSQLPAGLFTAALQTLDASHNQMTGAIPDSSQSTNLVTFIASNNKLTGAGIGSVLLQNGLQVFDVGNNTLNGPIGTIRSNALTLFDVHQNSFSGDVPINLAAQQHLTYLDLSNNPLLSGTLVLDGDALPAAEVLDISNTTMQMNVSAAFLKSSQLKRLSAANAKNVLFPDAEEGAALPKELPASLEYLDLTNAGLTGTLPDGWDSVSENLKSLQLGGNQFTGCVPPSWTQKPVLKEAYDSLMATNPMDLCVAGGGGEVKKKVLNNVQLGFTIAFSIVGFLLLIALIGFLIWYCCCRKHSRREEEKNVTAVIVDGTREVDGDTKPQLEKSSSKKEKNSSDGKAVNPLSAVEADSTVVVMDESPMKDKKEEPGAESPRAILPKPPAPKLVNTANKVYAEAEDQNVFLNKTHYVPADSKVKEDNLRKIEQNKEAQKKREESDPATPKRPVSSKRTGPRDRKIKLSDTDAPRPRKAKKEEATLQPLKPVENKEERPKLLPISAGDARILEYDWGMDAYISDVSTVAADDNVSPSPAVAPTPAPAPPATPAPKVPSEEGPPPPLKRTKSYQ</sequence>
<keyword evidence="14" id="KW-1185">Reference proteome</keyword>
<feature type="compositionally biased region" description="Basic and acidic residues" evidence="11">
    <location>
        <begin position="679"/>
        <end position="703"/>
    </location>
</feature>
<evidence type="ECO:0000313" key="14">
    <source>
        <dbReference type="Proteomes" id="UP000515908"/>
    </source>
</evidence>
<dbReference type="Proteomes" id="UP000515908">
    <property type="component" value="Chromosome 02"/>
</dbReference>
<comment type="subcellular location">
    <subcellularLocation>
        <location evidence="1">Cell membrane</location>
    </subcellularLocation>
    <subcellularLocation>
        <location evidence="10">Endomembrane system</location>
        <topology evidence="10">Single-pass membrane protein</topology>
    </subcellularLocation>
</comment>
<organism evidence="13 14">
    <name type="scientific">Angomonas deanei</name>
    <dbReference type="NCBI Taxonomy" id="59799"/>
    <lineage>
        <taxon>Eukaryota</taxon>
        <taxon>Discoba</taxon>
        <taxon>Euglenozoa</taxon>
        <taxon>Kinetoplastea</taxon>
        <taxon>Metakinetoplastina</taxon>
        <taxon>Trypanosomatida</taxon>
        <taxon>Trypanosomatidae</taxon>
        <taxon>Strigomonadinae</taxon>
        <taxon>Angomonas</taxon>
    </lineage>
</organism>
<dbReference type="Pfam" id="PF00560">
    <property type="entry name" value="LRR_1"/>
    <property type="match status" value="3"/>
</dbReference>
<keyword evidence="4" id="KW-0433">Leucine-rich repeat</keyword>
<evidence type="ECO:0000256" key="4">
    <source>
        <dbReference type="ARBA" id="ARBA00022614"/>
    </source>
</evidence>
<keyword evidence="5 12" id="KW-0812">Transmembrane</keyword>
<protein>
    <submittedName>
        <fullName evidence="13">Leucine Rich Repeat, putative</fullName>
    </submittedName>
</protein>
<evidence type="ECO:0000256" key="3">
    <source>
        <dbReference type="ARBA" id="ARBA00022475"/>
    </source>
</evidence>
<feature type="transmembrane region" description="Helical" evidence="12">
    <location>
        <begin position="494"/>
        <end position="518"/>
    </location>
</feature>
<reference evidence="13 14" key="1">
    <citation type="submission" date="2020-08" db="EMBL/GenBank/DDBJ databases">
        <authorList>
            <person name="Newling K."/>
            <person name="Davey J."/>
            <person name="Forrester S."/>
        </authorList>
    </citation>
    <scope>NUCLEOTIDE SEQUENCE [LARGE SCALE GENOMIC DNA]</scope>
    <source>
        <strain evidence="14">Crithidia deanei Carvalho (ATCC PRA-265)</strain>
    </source>
</reference>
<dbReference type="AlphaFoldDB" id="A0A7G2C1R9"/>
<keyword evidence="6" id="KW-0732">Signal</keyword>
<proteinExistence type="inferred from homology"/>
<evidence type="ECO:0000313" key="13">
    <source>
        <dbReference type="EMBL" id="CAD2213670.1"/>
    </source>
</evidence>
<dbReference type="PANTHER" id="PTHR48062:SF52">
    <property type="entry name" value="RECEPTOR-LIKE PROTEIN 8-RELATED"/>
    <property type="match status" value="1"/>
</dbReference>
<accession>A0A7G2C1R9</accession>
<evidence type="ECO:0000256" key="7">
    <source>
        <dbReference type="ARBA" id="ARBA00022737"/>
    </source>
</evidence>
<feature type="compositionally biased region" description="Basic and acidic residues" evidence="11">
    <location>
        <begin position="587"/>
        <end position="596"/>
    </location>
</feature>